<name>A0A5C1HZX2_9SPHI</name>
<dbReference type="CDD" id="cd03143">
    <property type="entry name" value="A4_beta-galactosidase_middle_domain"/>
    <property type="match status" value="1"/>
</dbReference>
<dbReference type="Proteomes" id="UP000251402">
    <property type="component" value="Chromosome"/>
</dbReference>
<dbReference type="RefSeq" id="WP_112566574.1">
    <property type="nucleotide sequence ID" value="NZ_CP043450.1"/>
</dbReference>
<evidence type="ECO:0000313" key="4">
    <source>
        <dbReference type="Proteomes" id="UP000251402"/>
    </source>
</evidence>
<dbReference type="AlphaFoldDB" id="A0A5C1HZX2"/>
<dbReference type="GO" id="GO:0016787">
    <property type="term" value="F:hydrolase activity"/>
    <property type="evidence" value="ECO:0007669"/>
    <property type="project" value="UniProtKB-KW"/>
</dbReference>
<proteinExistence type="predicted"/>
<evidence type="ECO:0000313" key="3">
    <source>
        <dbReference type="EMBL" id="QEM10488.1"/>
    </source>
</evidence>
<accession>A0A5C1HZX2</accession>
<evidence type="ECO:0000256" key="1">
    <source>
        <dbReference type="ARBA" id="ARBA00022729"/>
    </source>
</evidence>
<sequence>MYRLSTIWLIGLLCFQFVSQAQVSKLKMGFLNPPDSAKPGVYWYFMDGNMSAKSITADLESMRKAGISNLIFLEVNVGIPRGSVDFLSEEWQNMFAHAVKEAKRLGIEITLGIGPGWTGSGGPWVPISQSMQHLVSSTIVVKGGTAQQIKLSLPQPKAPYFGEGAFTPELKKQWNDFYEDVAVIAYPTPEAIPSKLADIDEKALYYRAPYSSVKGVKQYLPYLATYPEAAKNTIIEKSKIIDLTGKLHADGTLDWSAPKGSWTIMRLGKRNNGAITRPAPVPGLGFEADKFDTVALHAHLENYIGKLLQKTGTPDVVSPGGLKRLHIDSWEMGAQNWTGNFRAEFIKRRGYDPLPYYPVYGGNVVESNEVSERFLWDLRQTAQELVLENHAGYVKRYAHKLGLKLSIEPYDMNPTADLELGNIADVPMCEFWSKGYGFNSSFSCMEATSIGHVNGKSLIPAEAFTAQDDMWKQYPGSMKNQGDWAFAAGINRFVYHTFQNQFLADSLKPGATMGPYGVHWDRNQTWWPMVSGYHDYVSRCQYLLQQGRAVADVLYLTPEGSPHVFRPPSSAMDGDAVIPDRKGYNFDGCSPGQLYKATVRNGRIVFPGGASYSLLVLPAVKTMTSALLQKITELVNEGAVVVGSPPLKSPGLSNYPTCDEELTAMAKRLWGSLQEPDQQTEHRFGKGIVIWGGDLNKNVDNLYPAYDLTVSILNKMNIQQDFTANGHLRYTHRVVGDDDVYFISNRTDQQVATTATFRSANSTIQLWDPMTAKLRVLSEYSRNGALISVPLKFEPYQSYFLVFTRAVSAAANHKNFAEYKTIKKLSGSWQVSFDPKWGGPESVKFDELRDWTLRPEDGIRYYSGIALYHKTFELPASILQQKNKKISLDLGEVNNMARVKVNGKIVGILWTAPWRIDISAADLKRYNQLEIEVANLWPNRLIGDEKLPDDGIQNDGAWPEWLIKGMPRKSKRFTFTTHKFYTKDSPLLKSGLIGPVALQQSDF</sequence>
<dbReference type="PANTHER" id="PTHR43817:SF1">
    <property type="entry name" value="HYDROLASE, FAMILY 43, PUTATIVE (AFU_ORTHOLOGUE AFUA_3G01660)-RELATED"/>
    <property type="match status" value="1"/>
</dbReference>
<dbReference type="Gene3D" id="2.60.120.260">
    <property type="entry name" value="Galactose-binding domain-like"/>
    <property type="match status" value="1"/>
</dbReference>
<dbReference type="SUPFAM" id="SSF49785">
    <property type="entry name" value="Galactose-binding domain-like"/>
    <property type="match status" value="1"/>
</dbReference>
<keyword evidence="4" id="KW-1185">Reference proteome</keyword>
<dbReference type="NCBIfam" id="NF045579">
    <property type="entry name" value="rhamnoside_JR"/>
    <property type="match status" value="1"/>
</dbReference>
<dbReference type="InterPro" id="IPR008979">
    <property type="entry name" value="Galactose-bd-like_sf"/>
</dbReference>
<keyword evidence="1" id="KW-0732">Signal</keyword>
<dbReference type="OrthoDB" id="9761519at2"/>
<reference evidence="3" key="1">
    <citation type="submission" date="2019-08" db="EMBL/GenBank/DDBJ databases">
        <title>Comparative genome analysis confer to the adaptation heavy metal polluted environment.</title>
        <authorList>
            <person name="Li Y."/>
        </authorList>
    </citation>
    <scope>NUCLEOTIDE SEQUENCE [LARGE SCALE GENOMIC DNA]</scope>
    <source>
        <strain evidence="3">P1</strain>
    </source>
</reference>
<dbReference type="EMBL" id="CP043450">
    <property type="protein sequence ID" value="QEM10488.1"/>
    <property type="molecule type" value="Genomic_DNA"/>
</dbReference>
<dbReference type="Pfam" id="PF17132">
    <property type="entry name" value="Glyco_hydro_106"/>
    <property type="match status" value="1"/>
</dbReference>
<keyword evidence="2 3" id="KW-0378">Hydrolase</keyword>
<dbReference type="PANTHER" id="PTHR43817">
    <property type="entry name" value="GLYCOSYL HYDROLASE"/>
    <property type="match status" value="1"/>
</dbReference>
<protein>
    <submittedName>
        <fullName evidence="3">Glycosyl hydrolase</fullName>
    </submittedName>
</protein>
<dbReference type="KEGG" id="mrub:DEO27_010775"/>
<evidence type="ECO:0000256" key="2">
    <source>
        <dbReference type="ARBA" id="ARBA00022801"/>
    </source>
</evidence>
<gene>
    <name evidence="3" type="ORF">DEO27_010775</name>
</gene>
<organism evidence="3 4">
    <name type="scientific">Mucilaginibacter rubeus</name>
    <dbReference type="NCBI Taxonomy" id="2027860"/>
    <lineage>
        <taxon>Bacteria</taxon>
        <taxon>Pseudomonadati</taxon>
        <taxon>Bacteroidota</taxon>
        <taxon>Sphingobacteriia</taxon>
        <taxon>Sphingobacteriales</taxon>
        <taxon>Sphingobacteriaceae</taxon>
        <taxon>Mucilaginibacter</taxon>
    </lineage>
</organism>